<dbReference type="CDD" id="cd18498">
    <property type="entry name" value="BACK_RCBTB1_2"/>
    <property type="match status" value="1"/>
</dbReference>
<dbReference type="InterPro" id="IPR058923">
    <property type="entry name" value="RCC1-like_dom"/>
</dbReference>
<sequence>MLGLASDTDEYQETTSEMLNVISHNCQTIPYIDTISISMTPVDDDLLEGKHLLKAFDHLLVRRGVLYKQVEDQDEQLLQLMLPSAWRNDSMKGTLDSYRECKRLLSYEEGISMPLDLDKWPIFSLLTYDFQLSVRQACVFGSSGNEAIIITKDDDIFSLGSNCSGCLGLGDAFGSLEPKKIELLCRKNIVSLAFGSGPHVLAITALGDVYSWGHNGYCQLGNGSTNQGATPILITTNLIGKKVIQVACGSHHSMALTTDGEIYAWGQNNCGQVGSGSTTNQPTPRKVTACIGHKRTIGIACGQTSSMAVLENGDVFGWGYNGNGQLGLGNNVNQPNPSRVAGLQGVFITQIVCGYAHTMALSDEGDLYAWGANSYGQLGTGNKANMVTPLRVAADIGRIVLIAATHYNHMSAASTQVGRVYMWGQCRGQSICTPMETHFHSIQEVFACFASPPVTWKPLDVEHSETHTVLDSLRNAFDDPITSDVKFVIEGRTIHAHRAILKIRCEHFRSMFQSEWIETDKDTIEIPHYSYAVYKAFLRYLYTDQLELPPEDAIGCLDLANAYCENQLKKLCERIIKRGITVENAAMLYAAAIKYEAKELQDFCFRFSMNHMTAVTQTDAFYNLDEQVMKQFILKAAQNGAFKY</sequence>
<accession>A0AAD9MQI0</accession>
<feature type="domain" description="BTB" evidence="3">
    <location>
        <begin position="483"/>
        <end position="550"/>
    </location>
</feature>
<reference evidence="4" key="1">
    <citation type="journal article" date="2023" name="Mol. Biol. Evol.">
        <title>Third-Generation Sequencing Reveals the Adaptive Role of the Epigenome in Three Deep-Sea Polychaetes.</title>
        <authorList>
            <person name="Perez M."/>
            <person name="Aroh O."/>
            <person name="Sun Y."/>
            <person name="Lan Y."/>
            <person name="Juniper S.K."/>
            <person name="Young C.R."/>
            <person name="Angers B."/>
            <person name="Qian P.Y."/>
        </authorList>
    </citation>
    <scope>NUCLEOTIDE SEQUENCE</scope>
    <source>
        <strain evidence="4">P08H-3</strain>
    </source>
</reference>
<organism evidence="4 5">
    <name type="scientific">Paralvinella palmiformis</name>
    <dbReference type="NCBI Taxonomy" id="53620"/>
    <lineage>
        <taxon>Eukaryota</taxon>
        <taxon>Metazoa</taxon>
        <taxon>Spiralia</taxon>
        <taxon>Lophotrochozoa</taxon>
        <taxon>Annelida</taxon>
        <taxon>Polychaeta</taxon>
        <taxon>Sedentaria</taxon>
        <taxon>Canalipalpata</taxon>
        <taxon>Terebellida</taxon>
        <taxon>Terebelliformia</taxon>
        <taxon>Alvinellidae</taxon>
        <taxon>Paralvinella</taxon>
    </lineage>
</organism>
<dbReference type="PROSITE" id="PS00626">
    <property type="entry name" value="RCC1_2"/>
    <property type="match status" value="1"/>
</dbReference>
<dbReference type="Proteomes" id="UP001208570">
    <property type="component" value="Unassembled WGS sequence"/>
</dbReference>
<dbReference type="PROSITE" id="PS50097">
    <property type="entry name" value="BTB"/>
    <property type="match status" value="1"/>
</dbReference>
<keyword evidence="1" id="KW-0677">Repeat</keyword>
<dbReference type="InterPro" id="IPR000210">
    <property type="entry name" value="BTB/POZ_dom"/>
</dbReference>
<dbReference type="InterPro" id="IPR009091">
    <property type="entry name" value="RCC1/BLIP-II"/>
</dbReference>
<feature type="repeat" description="RCC1" evidence="2">
    <location>
        <begin position="313"/>
        <end position="364"/>
    </location>
</feature>
<feature type="repeat" description="RCC1" evidence="2">
    <location>
        <begin position="260"/>
        <end position="312"/>
    </location>
</feature>
<evidence type="ECO:0000313" key="4">
    <source>
        <dbReference type="EMBL" id="KAK2141715.1"/>
    </source>
</evidence>
<dbReference type="AlphaFoldDB" id="A0AAD9MQI0"/>
<evidence type="ECO:0000259" key="3">
    <source>
        <dbReference type="PROSITE" id="PS50097"/>
    </source>
</evidence>
<dbReference type="InterPro" id="IPR000408">
    <property type="entry name" value="Reg_chr_condens"/>
</dbReference>
<name>A0AAD9MQI0_9ANNE</name>
<dbReference type="InterPro" id="IPR011333">
    <property type="entry name" value="SKP1/BTB/POZ_sf"/>
</dbReference>
<dbReference type="CDD" id="cd18298">
    <property type="entry name" value="BTB_POZ_RCBTB1_2"/>
    <property type="match status" value="1"/>
</dbReference>
<dbReference type="SMART" id="SM00225">
    <property type="entry name" value="BTB"/>
    <property type="match status" value="1"/>
</dbReference>
<dbReference type="SUPFAM" id="SSF50985">
    <property type="entry name" value="RCC1/BLIP-II"/>
    <property type="match status" value="1"/>
</dbReference>
<gene>
    <name evidence="4" type="ORF">LSH36_1053g00001</name>
</gene>
<dbReference type="EMBL" id="JAODUP010001053">
    <property type="protein sequence ID" value="KAK2141715.1"/>
    <property type="molecule type" value="Genomic_DNA"/>
</dbReference>
<dbReference type="Gene3D" id="3.30.710.10">
    <property type="entry name" value="Potassium Channel Kv1.1, Chain A"/>
    <property type="match status" value="1"/>
</dbReference>
<keyword evidence="5" id="KW-1185">Reference proteome</keyword>
<protein>
    <recommendedName>
        <fullName evidence="3">BTB domain-containing protein</fullName>
    </recommendedName>
</protein>
<proteinExistence type="predicted"/>
<dbReference type="SUPFAM" id="SSF54695">
    <property type="entry name" value="POZ domain"/>
    <property type="match status" value="1"/>
</dbReference>
<dbReference type="PRINTS" id="PR00633">
    <property type="entry name" value="RCCNDNSATION"/>
</dbReference>
<dbReference type="InterPro" id="IPR051625">
    <property type="entry name" value="Signaling_Regulatory_Domain"/>
</dbReference>
<comment type="caution">
    <text evidence="4">The sequence shown here is derived from an EMBL/GenBank/DDBJ whole genome shotgun (WGS) entry which is preliminary data.</text>
</comment>
<dbReference type="PANTHER" id="PTHR22872:SF10">
    <property type="entry name" value="ULTRAVIOLET-B RECEPTOR UVR8"/>
    <property type="match status" value="1"/>
</dbReference>
<feature type="repeat" description="RCC1" evidence="2">
    <location>
        <begin position="207"/>
        <end position="259"/>
    </location>
</feature>
<evidence type="ECO:0000256" key="1">
    <source>
        <dbReference type="ARBA" id="ARBA00022737"/>
    </source>
</evidence>
<dbReference type="Pfam" id="PF00651">
    <property type="entry name" value="BTB"/>
    <property type="match status" value="1"/>
</dbReference>
<feature type="repeat" description="RCC1" evidence="2">
    <location>
        <begin position="365"/>
        <end position="415"/>
    </location>
</feature>
<dbReference type="PANTHER" id="PTHR22872">
    <property type="entry name" value="BTK-BINDING PROTEIN-RELATED"/>
    <property type="match status" value="1"/>
</dbReference>
<dbReference type="Gene3D" id="2.130.10.30">
    <property type="entry name" value="Regulator of chromosome condensation 1/beta-lactamase-inhibitor protein II"/>
    <property type="match status" value="2"/>
</dbReference>
<dbReference type="Pfam" id="PF25390">
    <property type="entry name" value="WD40_RLD"/>
    <property type="match status" value="1"/>
</dbReference>
<dbReference type="PROSITE" id="PS50012">
    <property type="entry name" value="RCC1_3"/>
    <property type="match status" value="4"/>
</dbReference>
<evidence type="ECO:0000313" key="5">
    <source>
        <dbReference type="Proteomes" id="UP001208570"/>
    </source>
</evidence>
<evidence type="ECO:0000256" key="2">
    <source>
        <dbReference type="PROSITE-ProRule" id="PRU00235"/>
    </source>
</evidence>